<dbReference type="PROSITE" id="PS51276">
    <property type="entry name" value="PEPTIDASE_C56_PFPI"/>
    <property type="match status" value="1"/>
</dbReference>
<dbReference type="Gene3D" id="3.40.50.880">
    <property type="match status" value="1"/>
</dbReference>
<dbReference type="InterPro" id="IPR002818">
    <property type="entry name" value="DJ-1/PfpI"/>
</dbReference>
<dbReference type="RefSeq" id="WP_188394347.1">
    <property type="nucleotide sequence ID" value="NZ_BMCG01000001.1"/>
</dbReference>
<reference evidence="3" key="1">
    <citation type="journal article" date="2014" name="Int. J. Syst. Evol. Microbiol.">
        <title>Complete genome sequence of Corynebacterium casei LMG S-19264T (=DSM 44701T), isolated from a smear-ripened cheese.</title>
        <authorList>
            <consortium name="US DOE Joint Genome Institute (JGI-PGF)"/>
            <person name="Walter F."/>
            <person name="Albersmeier A."/>
            <person name="Kalinowski J."/>
            <person name="Ruckert C."/>
        </authorList>
    </citation>
    <scope>NUCLEOTIDE SEQUENCE</scope>
    <source>
        <strain evidence="3">CCM 7086</strain>
    </source>
</reference>
<proteinExistence type="inferred from homology"/>
<keyword evidence="3" id="KW-0315">Glutamine amidotransferase</keyword>
<accession>A0A8J2XX77</accession>
<protein>
    <submittedName>
        <fullName evidence="3">Glutamine amidotransferase</fullName>
    </submittedName>
</protein>
<evidence type="ECO:0000256" key="1">
    <source>
        <dbReference type="ARBA" id="ARBA00008542"/>
    </source>
</evidence>
<evidence type="ECO:0000259" key="2">
    <source>
        <dbReference type="Pfam" id="PF01965"/>
    </source>
</evidence>
<feature type="domain" description="DJ-1/PfpI" evidence="2">
    <location>
        <begin position="8"/>
        <end position="175"/>
    </location>
</feature>
<sequence>MTTSLNGMRVAILVTDGFEQIEMTSPKAALEKEGATVVLASEQAGQVQGFNHDTKADHFLVDQTFDTIDAHDFDAVLLPGGVQNSDHIRLLPAAQKFVQAIQQQNKPLAVICHGAWLLISAGLVKGRTLTSWPSLQDDIRNAGGKWVDQEVVSDGNWTSSRKPDDLPAFNKAVIKAIATYKDSSVRGTEDENATGLAAG</sequence>
<dbReference type="CDD" id="cd03134">
    <property type="entry name" value="GATase1_PfpI_like"/>
    <property type="match status" value="1"/>
</dbReference>
<comment type="caution">
    <text evidence="3">The sequence shown here is derived from an EMBL/GenBank/DDBJ whole genome shotgun (WGS) entry which is preliminary data.</text>
</comment>
<gene>
    <name evidence="3" type="primary">pfpI</name>
    <name evidence="3" type="ORF">GCM10007205_02440</name>
</gene>
<organism evidence="3 4">
    <name type="scientific">Oxalicibacterium flavum</name>
    <dbReference type="NCBI Taxonomy" id="179467"/>
    <lineage>
        <taxon>Bacteria</taxon>
        <taxon>Pseudomonadati</taxon>
        <taxon>Pseudomonadota</taxon>
        <taxon>Betaproteobacteria</taxon>
        <taxon>Burkholderiales</taxon>
        <taxon>Oxalobacteraceae</taxon>
        <taxon>Oxalicibacterium</taxon>
    </lineage>
</organism>
<reference evidence="3" key="2">
    <citation type="submission" date="2020-09" db="EMBL/GenBank/DDBJ databases">
        <authorList>
            <person name="Sun Q."/>
            <person name="Sedlacek I."/>
        </authorList>
    </citation>
    <scope>NUCLEOTIDE SEQUENCE</scope>
    <source>
        <strain evidence="3">CCM 7086</strain>
    </source>
</reference>
<dbReference type="AlphaFoldDB" id="A0A8J2XX77"/>
<dbReference type="Pfam" id="PF01965">
    <property type="entry name" value="DJ-1_PfpI"/>
    <property type="match status" value="1"/>
</dbReference>
<evidence type="ECO:0000313" key="4">
    <source>
        <dbReference type="Proteomes" id="UP000620266"/>
    </source>
</evidence>
<dbReference type="PANTHER" id="PTHR42733">
    <property type="entry name" value="DJ-1 PROTEIN"/>
    <property type="match status" value="1"/>
</dbReference>
<evidence type="ECO:0000313" key="3">
    <source>
        <dbReference type="EMBL" id="GGB96669.1"/>
    </source>
</evidence>
<dbReference type="Proteomes" id="UP000620266">
    <property type="component" value="Unassembled WGS sequence"/>
</dbReference>
<dbReference type="EMBL" id="BMCG01000001">
    <property type="protein sequence ID" value="GGB96669.1"/>
    <property type="molecule type" value="Genomic_DNA"/>
</dbReference>
<name>A0A8J2XX77_9BURK</name>
<dbReference type="InterPro" id="IPR006286">
    <property type="entry name" value="C56_PfpI-like"/>
</dbReference>
<dbReference type="SUPFAM" id="SSF52317">
    <property type="entry name" value="Class I glutamine amidotransferase-like"/>
    <property type="match status" value="1"/>
</dbReference>
<dbReference type="InterPro" id="IPR029062">
    <property type="entry name" value="Class_I_gatase-like"/>
</dbReference>
<dbReference type="NCBIfam" id="TIGR01382">
    <property type="entry name" value="PfpI"/>
    <property type="match status" value="1"/>
</dbReference>
<dbReference type="PANTHER" id="PTHR42733:SF12">
    <property type="entry name" value="PROTEINASE"/>
    <property type="match status" value="1"/>
</dbReference>
<comment type="similarity">
    <text evidence="1">Belongs to the peptidase C56 family.</text>
</comment>
<keyword evidence="4" id="KW-1185">Reference proteome</keyword>